<dbReference type="SUPFAM" id="SSF54909">
    <property type="entry name" value="Dimeric alpha+beta barrel"/>
    <property type="match status" value="2"/>
</dbReference>
<dbReference type="InterPro" id="IPR012577">
    <property type="entry name" value="NIPSNAP"/>
</dbReference>
<accession>A0A0U2T7R1</accession>
<dbReference type="Pfam" id="PF07978">
    <property type="entry name" value="NIPSNAP"/>
    <property type="match status" value="2"/>
</dbReference>
<dbReference type="PANTHER" id="PTHR21017">
    <property type="entry name" value="NIPSNAP-RELATED"/>
    <property type="match status" value="1"/>
</dbReference>
<name>A0A0U2T7R1_9MAXI</name>
<dbReference type="EMBL" id="KT754822">
    <property type="protein sequence ID" value="ALS04656.1"/>
    <property type="molecule type" value="mRNA"/>
</dbReference>
<dbReference type="GO" id="GO:0005739">
    <property type="term" value="C:mitochondrion"/>
    <property type="evidence" value="ECO:0007669"/>
    <property type="project" value="TreeGrafter"/>
</dbReference>
<feature type="domain" description="NIPSNAP" evidence="2">
    <location>
        <begin position="174"/>
        <end position="274"/>
    </location>
</feature>
<comment type="similarity">
    <text evidence="1">Belongs to the NipSnap family.</text>
</comment>
<reference evidence="3" key="1">
    <citation type="journal article" date="2015" name="Sci. Rep.">
        <title>Spliced leader RNA trans-splicing discovered in copepods.</title>
        <authorList>
            <person name="Yang F."/>
            <person name="Xu D."/>
            <person name="Zhuang Y."/>
            <person name="Yi X."/>
            <person name="Huang Y."/>
            <person name="Chen H."/>
            <person name="Lin S."/>
            <person name="Campbell D.A."/>
            <person name="Sturm N.R."/>
            <person name="Liu G."/>
            <person name="Zhang H."/>
        </authorList>
    </citation>
    <scope>NUCLEOTIDE SEQUENCE</scope>
</reference>
<evidence type="ECO:0000259" key="2">
    <source>
        <dbReference type="Pfam" id="PF07978"/>
    </source>
</evidence>
<dbReference type="InterPro" id="IPR051557">
    <property type="entry name" value="NipSnap_domain"/>
</dbReference>
<organism evidence="3">
    <name type="scientific">Pseudodiaptomus poplesia</name>
    <dbReference type="NCBI Taxonomy" id="213370"/>
    <lineage>
        <taxon>Eukaryota</taxon>
        <taxon>Metazoa</taxon>
        <taxon>Ecdysozoa</taxon>
        <taxon>Arthropoda</taxon>
        <taxon>Crustacea</taxon>
        <taxon>Multicrustacea</taxon>
        <taxon>Hexanauplia</taxon>
        <taxon>Copepoda</taxon>
        <taxon>Calanoida</taxon>
        <taxon>Pseudodiaptomidae</taxon>
        <taxon>Pseudodiaptomus</taxon>
    </lineage>
</organism>
<evidence type="ECO:0000313" key="3">
    <source>
        <dbReference type="EMBL" id="ALS04656.1"/>
    </source>
</evidence>
<sequence length="276" mass="32041">MNSVTAIRTAKSPAFTNLLRNFSVTATSPEKGFLSSFFEKKVEVQSGTHSDKLSDKDRIFELCTHNVKPDSLDKYIKTTENLIGFVNDNKETLHGENIGSFQVSVGDQDQFVHLWRFDGGYANIGENLKFLASNKDYKAIQKDMLPLLRSRHSQYLMKFSFWPEVELRNGSNIYELRSYHLKPGTMVEWGNYWAKAIRLRDYKHTEGYIGMFSQVGELYNVKHIWCYNGLEERRQARETVWQHQQSQWQDIVANTVPLIRKMTSRIMVPLTVSPTK</sequence>
<dbReference type="GO" id="GO:0000423">
    <property type="term" value="P:mitophagy"/>
    <property type="evidence" value="ECO:0007669"/>
    <property type="project" value="UniProtKB-ARBA"/>
</dbReference>
<feature type="domain" description="NIPSNAP" evidence="2">
    <location>
        <begin position="61"/>
        <end position="161"/>
    </location>
</feature>
<dbReference type="AlphaFoldDB" id="A0A0U2T7R1"/>
<protein>
    <submittedName>
        <fullName evidence="3">Protein nap</fullName>
    </submittedName>
</protein>
<evidence type="ECO:0000256" key="1">
    <source>
        <dbReference type="ARBA" id="ARBA00005291"/>
    </source>
</evidence>
<dbReference type="Gene3D" id="3.30.70.100">
    <property type="match status" value="2"/>
</dbReference>
<dbReference type="InterPro" id="IPR011008">
    <property type="entry name" value="Dimeric_a/b-barrel"/>
</dbReference>
<dbReference type="PANTHER" id="PTHR21017:SF17">
    <property type="entry name" value="PROTEIN NIPSNAP"/>
    <property type="match status" value="1"/>
</dbReference>
<proteinExistence type="evidence at transcript level"/>